<evidence type="ECO:0000313" key="5">
    <source>
        <dbReference type="Proteomes" id="UP000265520"/>
    </source>
</evidence>
<feature type="domain" description="DEUBAD" evidence="3">
    <location>
        <begin position="1"/>
        <end position="80"/>
    </location>
</feature>
<reference evidence="4 5" key="1">
    <citation type="journal article" date="2018" name="Front. Plant Sci.">
        <title>Red Clover (Trifolium pratense) and Zigzag Clover (T. medium) - A Picture of Genomic Similarities and Differences.</title>
        <authorList>
            <person name="Dluhosova J."/>
            <person name="Istvanek J."/>
            <person name="Nedelnik J."/>
            <person name="Repkova J."/>
        </authorList>
    </citation>
    <scope>NUCLEOTIDE SEQUENCE [LARGE SCALE GENOMIC DNA]</scope>
    <source>
        <strain evidence="5">cv. 10/8</strain>
        <tissue evidence="4">Leaf</tissue>
    </source>
</reference>
<protein>
    <submittedName>
        <fullName evidence="4">GATA transcription factor 26-like</fullName>
    </submittedName>
</protein>
<dbReference type="GO" id="GO:0005634">
    <property type="term" value="C:nucleus"/>
    <property type="evidence" value="ECO:0007669"/>
    <property type="project" value="UniProtKB-SubCell"/>
</dbReference>
<accession>A0A392R012</accession>
<keyword evidence="2" id="KW-0539">Nucleus</keyword>
<proteinExistence type="predicted"/>
<evidence type="ECO:0000256" key="2">
    <source>
        <dbReference type="ARBA" id="ARBA00023242"/>
    </source>
</evidence>
<comment type="subcellular location">
    <subcellularLocation>
        <location evidence="1">Nucleus</location>
    </subcellularLocation>
</comment>
<keyword evidence="5" id="KW-1185">Reference proteome</keyword>
<evidence type="ECO:0000259" key="3">
    <source>
        <dbReference type="PROSITE" id="PS51916"/>
    </source>
</evidence>
<organism evidence="4 5">
    <name type="scientific">Trifolium medium</name>
    <dbReference type="NCBI Taxonomy" id="97028"/>
    <lineage>
        <taxon>Eukaryota</taxon>
        <taxon>Viridiplantae</taxon>
        <taxon>Streptophyta</taxon>
        <taxon>Embryophyta</taxon>
        <taxon>Tracheophyta</taxon>
        <taxon>Spermatophyta</taxon>
        <taxon>Magnoliopsida</taxon>
        <taxon>eudicotyledons</taxon>
        <taxon>Gunneridae</taxon>
        <taxon>Pentapetalae</taxon>
        <taxon>rosids</taxon>
        <taxon>fabids</taxon>
        <taxon>Fabales</taxon>
        <taxon>Fabaceae</taxon>
        <taxon>Papilionoideae</taxon>
        <taxon>50 kb inversion clade</taxon>
        <taxon>NPAAA clade</taxon>
        <taxon>Hologalegina</taxon>
        <taxon>IRL clade</taxon>
        <taxon>Trifolieae</taxon>
        <taxon>Trifolium</taxon>
    </lineage>
</organism>
<dbReference type="Gene3D" id="1.10.2020.20">
    <property type="match status" value="1"/>
</dbReference>
<evidence type="ECO:0000313" key="4">
    <source>
        <dbReference type="EMBL" id="MCI29432.1"/>
    </source>
</evidence>
<dbReference type="EMBL" id="LXQA010172505">
    <property type="protein sequence ID" value="MCI29432.1"/>
    <property type="molecule type" value="Genomic_DNA"/>
</dbReference>
<dbReference type="Proteomes" id="UP000265520">
    <property type="component" value="Unassembled WGS sequence"/>
</dbReference>
<dbReference type="AlphaFoldDB" id="A0A392R012"/>
<feature type="non-terminal residue" evidence="4">
    <location>
        <position position="1"/>
    </location>
</feature>
<sequence length="80" mass="9229">DVVNYEEFSRNLTNEEQQQLLKYLPVVDTAKLPDSLKIMFDSFQFKEDLTYFQKLLGEGVLDISLLGANPEDCKTLKRLA</sequence>
<dbReference type="InterPro" id="IPR044867">
    <property type="entry name" value="DEUBAD_dom"/>
</dbReference>
<dbReference type="InterPro" id="IPR038108">
    <property type="entry name" value="RPN13_DEUBAD_sf"/>
</dbReference>
<feature type="non-terminal residue" evidence="4">
    <location>
        <position position="80"/>
    </location>
</feature>
<name>A0A392R012_9FABA</name>
<evidence type="ECO:0000256" key="1">
    <source>
        <dbReference type="ARBA" id="ARBA00004123"/>
    </source>
</evidence>
<dbReference type="PROSITE" id="PS51916">
    <property type="entry name" value="DEUBAD"/>
    <property type="match status" value="1"/>
</dbReference>
<comment type="caution">
    <text evidence="4">The sequence shown here is derived from an EMBL/GenBank/DDBJ whole genome shotgun (WGS) entry which is preliminary data.</text>
</comment>